<dbReference type="InterPro" id="IPR011006">
    <property type="entry name" value="CheY-like_superfamily"/>
</dbReference>
<feature type="modified residue" description="4-aspartylphosphate" evidence="1">
    <location>
        <position position="55"/>
    </location>
</feature>
<proteinExistence type="predicted"/>
<dbReference type="GO" id="GO:0000156">
    <property type="term" value="F:phosphorelay response regulator activity"/>
    <property type="evidence" value="ECO:0007669"/>
    <property type="project" value="InterPro"/>
</dbReference>
<dbReference type="PANTHER" id="PTHR37299">
    <property type="entry name" value="TRANSCRIPTIONAL REGULATOR-RELATED"/>
    <property type="match status" value="1"/>
</dbReference>
<keyword evidence="1" id="KW-0597">Phosphoprotein</keyword>
<dbReference type="InterPro" id="IPR007492">
    <property type="entry name" value="LytTR_DNA-bd_dom"/>
</dbReference>
<dbReference type="PANTHER" id="PTHR37299:SF1">
    <property type="entry name" value="STAGE 0 SPORULATION PROTEIN A HOMOLOG"/>
    <property type="match status" value="1"/>
</dbReference>
<protein>
    <submittedName>
        <fullName evidence="4">Two component transcriptional regulator, LytTR family</fullName>
    </submittedName>
</protein>
<dbReference type="InterPro" id="IPR001789">
    <property type="entry name" value="Sig_transdc_resp-reg_receiver"/>
</dbReference>
<evidence type="ECO:0000256" key="1">
    <source>
        <dbReference type="PROSITE-ProRule" id="PRU00169"/>
    </source>
</evidence>
<feature type="domain" description="HTH LytTR-type" evidence="3">
    <location>
        <begin position="137"/>
        <end position="203"/>
    </location>
</feature>
<dbReference type="GO" id="GO:0003677">
    <property type="term" value="F:DNA binding"/>
    <property type="evidence" value="ECO:0007669"/>
    <property type="project" value="InterPro"/>
</dbReference>
<dbReference type="STRING" id="1038014.SAMN04487910_1298"/>
<keyword evidence="5" id="KW-1185">Reference proteome</keyword>
<dbReference type="Pfam" id="PF00072">
    <property type="entry name" value="Response_reg"/>
    <property type="match status" value="1"/>
</dbReference>
<dbReference type="SMART" id="SM00850">
    <property type="entry name" value="LytTR"/>
    <property type="match status" value="1"/>
</dbReference>
<evidence type="ECO:0000313" key="5">
    <source>
        <dbReference type="Proteomes" id="UP000198521"/>
    </source>
</evidence>
<organism evidence="4 5">
    <name type="scientific">Aquimarina amphilecti</name>
    <dbReference type="NCBI Taxonomy" id="1038014"/>
    <lineage>
        <taxon>Bacteria</taxon>
        <taxon>Pseudomonadati</taxon>
        <taxon>Bacteroidota</taxon>
        <taxon>Flavobacteriia</taxon>
        <taxon>Flavobacteriales</taxon>
        <taxon>Flavobacteriaceae</taxon>
        <taxon>Aquimarina</taxon>
    </lineage>
</organism>
<evidence type="ECO:0000259" key="2">
    <source>
        <dbReference type="PROSITE" id="PS50110"/>
    </source>
</evidence>
<dbReference type="Proteomes" id="UP000198521">
    <property type="component" value="Unassembled WGS sequence"/>
</dbReference>
<dbReference type="InterPro" id="IPR046947">
    <property type="entry name" value="LytR-like"/>
</dbReference>
<dbReference type="EMBL" id="FOAB01000002">
    <property type="protein sequence ID" value="SEK85304.1"/>
    <property type="molecule type" value="Genomic_DNA"/>
</dbReference>
<feature type="domain" description="Response regulatory" evidence="2">
    <location>
        <begin position="4"/>
        <end position="115"/>
    </location>
</feature>
<evidence type="ECO:0000259" key="3">
    <source>
        <dbReference type="PROSITE" id="PS50930"/>
    </source>
</evidence>
<dbReference type="Pfam" id="PF04397">
    <property type="entry name" value="LytTR"/>
    <property type="match status" value="1"/>
</dbReference>
<dbReference type="OrthoDB" id="2168082at2"/>
<dbReference type="Gene3D" id="3.40.50.2300">
    <property type="match status" value="1"/>
</dbReference>
<sequence length="235" mass="27275">MKIRCIAIDDEPLALEIIQAHLQQIPDVELVARYTDPIEAFEKLKDSIIDLIFLDIEMPLLSGLDFVKSLKNPPKIIFTTAYRNYAIESYELDVVDYLLKPISFIRFFKAINKYKALVNTVVIREEIKESAITNDHLYVNSNKKFIKINFEEILYIESIKDYVRIHLKDASIMTKDSITNFKLKLPDNFLRIHRSFIVNIIKVTAFTKVDVEIGDKEIPIGASYKEYVMSFLSSN</sequence>
<dbReference type="RefSeq" id="WP_091406794.1">
    <property type="nucleotide sequence ID" value="NZ_FOAB01000002.1"/>
</dbReference>
<dbReference type="Gene3D" id="2.40.50.1020">
    <property type="entry name" value="LytTr DNA-binding domain"/>
    <property type="match status" value="1"/>
</dbReference>
<dbReference type="PROSITE" id="PS50110">
    <property type="entry name" value="RESPONSE_REGULATORY"/>
    <property type="match status" value="1"/>
</dbReference>
<reference evidence="4 5" key="1">
    <citation type="submission" date="2016-10" db="EMBL/GenBank/DDBJ databases">
        <authorList>
            <person name="de Groot N.N."/>
        </authorList>
    </citation>
    <scope>NUCLEOTIDE SEQUENCE [LARGE SCALE GENOMIC DNA]</scope>
    <source>
        <strain evidence="4 5">DSM 25232</strain>
    </source>
</reference>
<gene>
    <name evidence="4" type="ORF">SAMN04487910_1298</name>
</gene>
<dbReference type="SUPFAM" id="SSF52172">
    <property type="entry name" value="CheY-like"/>
    <property type="match status" value="1"/>
</dbReference>
<evidence type="ECO:0000313" key="4">
    <source>
        <dbReference type="EMBL" id="SEK85304.1"/>
    </source>
</evidence>
<name>A0A1H7KFK6_AQUAM</name>
<dbReference type="PROSITE" id="PS50930">
    <property type="entry name" value="HTH_LYTTR"/>
    <property type="match status" value="1"/>
</dbReference>
<dbReference type="SMART" id="SM00448">
    <property type="entry name" value="REC"/>
    <property type="match status" value="1"/>
</dbReference>
<dbReference type="AlphaFoldDB" id="A0A1H7KFK6"/>
<accession>A0A1H7KFK6</accession>